<proteinExistence type="predicted"/>
<keyword evidence="1" id="KW-1133">Transmembrane helix</keyword>
<keyword evidence="1" id="KW-0812">Transmembrane</keyword>
<feature type="transmembrane region" description="Helical" evidence="1">
    <location>
        <begin position="5"/>
        <end position="26"/>
    </location>
</feature>
<feature type="transmembrane region" description="Helical" evidence="1">
    <location>
        <begin position="32"/>
        <end position="54"/>
    </location>
</feature>
<evidence type="ECO:0000313" key="2">
    <source>
        <dbReference type="EMBL" id="OGM30362.1"/>
    </source>
</evidence>
<keyword evidence="1" id="KW-0472">Membrane</keyword>
<evidence type="ECO:0000256" key="1">
    <source>
        <dbReference type="SAM" id="Phobius"/>
    </source>
</evidence>
<name>A0A1F7YSS1_9BACT</name>
<dbReference type="STRING" id="1802500.A2801_03260"/>
<dbReference type="AlphaFoldDB" id="A0A1F7YSS1"/>
<sequence>MPKQIITLVSVGGLYFALILLLRNFFSLEHLAFVVGGLVGIYVPYLDSVIYVYALRPHEVSSQRVANMVAQSKIGQAAEFISRTNSERSKLVFHSALFQSIFAIFAFFVMSSSSNQLGRGLVLGFLLHYVVLQGSELVKGHTLSGWFSDLHISLTQQASLFYWLIHFGFVVLLGLNF</sequence>
<reference evidence="2 3" key="1">
    <citation type="journal article" date="2016" name="Nat. Commun.">
        <title>Thousands of microbial genomes shed light on interconnected biogeochemical processes in an aquifer system.</title>
        <authorList>
            <person name="Anantharaman K."/>
            <person name="Brown C.T."/>
            <person name="Hug L.A."/>
            <person name="Sharon I."/>
            <person name="Castelle C.J."/>
            <person name="Probst A.J."/>
            <person name="Thomas B.C."/>
            <person name="Singh A."/>
            <person name="Wilkins M.J."/>
            <person name="Karaoz U."/>
            <person name="Brodie E.L."/>
            <person name="Williams K.H."/>
            <person name="Hubbard S.S."/>
            <person name="Banfield J.F."/>
        </authorList>
    </citation>
    <scope>NUCLEOTIDE SEQUENCE [LARGE SCALE GENOMIC DNA]</scope>
</reference>
<feature type="transmembrane region" description="Helical" evidence="1">
    <location>
        <begin position="159"/>
        <end position="175"/>
    </location>
</feature>
<dbReference type="Proteomes" id="UP000177263">
    <property type="component" value="Unassembled WGS sequence"/>
</dbReference>
<protein>
    <submittedName>
        <fullName evidence="2">Uncharacterized protein</fullName>
    </submittedName>
</protein>
<dbReference type="EMBL" id="MGGM01000001">
    <property type="protein sequence ID" value="OGM30362.1"/>
    <property type="molecule type" value="Genomic_DNA"/>
</dbReference>
<gene>
    <name evidence="2" type="ORF">A2801_03260</name>
</gene>
<accession>A0A1F7YSS1</accession>
<organism evidence="2 3">
    <name type="scientific">Candidatus Woesebacteria bacterium RIFCSPHIGHO2_01_FULL_41_10</name>
    <dbReference type="NCBI Taxonomy" id="1802500"/>
    <lineage>
        <taxon>Bacteria</taxon>
        <taxon>Candidatus Woeseibacteriota</taxon>
    </lineage>
</organism>
<feature type="transmembrane region" description="Helical" evidence="1">
    <location>
        <begin position="91"/>
        <end position="111"/>
    </location>
</feature>
<comment type="caution">
    <text evidence="2">The sequence shown here is derived from an EMBL/GenBank/DDBJ whole genome shotgun (WGS) entry which is preliminary data.</text>
</comment>
<evidence type="ECO:0000313" key="3">
    <source>
        <dbReference type="Proteomes" id="UP000177263"/>
    </source>
</evidence>